<feature type="non-terminal residue" evidence="1">
    <location>
        <position position="223"/>
    </location>
</feature>
<organism evidence="1 2">
    <name type="scientific">Hypholoma sublateritium (strain FD-334 SS-4)</name>
    <dbReference type="NCBI Taxonomy" id="945553"/>
    <lineage>
        <taxon>Eukaryota</taxon>
        <taxon>Fungi</taxon>
        <taxon>Dikarya</taxon>
        <taxon>Basidiomycota</taxon>
        <taxon>Agaricomycotina</taxon>
        <taxon>Agaricomycetes</taxon>
        <taxon>Agaricomycetidae</taxon>
        <taxon>Agaricales</taxon>
        <taxon>Agaricineae</taxon>
        <taxon>Strophariaceae</taxon>
        <taxon>Hypholoma</taxon>
    </lineage>
</organism>
<dbReference type="OMA" id="CLMREEL"/>
<gene>
    <name evidence="1" type="ORF">HYPSUDRAFT_131081</name>
</gene>
<name>A0A0D2MT98_HYPSF</name>
<dbReference type="EMBL" id="KN817524">
    <property type="protein sequence ID" value="KJA27258.1"/>
    <property type="molecule type" value="Genomic_DNA"/>
</dbReference>
<dbReference type="AlphaFoldDB" id="A0A0D2MT98"/>
<evidence type="ECO:0000313" key="2">
    <source>
        <dbReference type="Proteomes" id="UP000054270"/>
    </source>
</evidence>
<sequence length="223" mass="25531">MSTQKLGDEFLRIPKLDTMGSNWVVYHDRLLISIDAQGLGDHLNGTAKMPVHPHPLPTDGSSQMLSTKQKASVEEYRKELKMWRQEEAIIKQQLASTISDTLFLKIWLLPTVHEIWSALEDTYQVKSCMVSIDLRRRLQEERCPERGDLRAHFAKLCLMREELTSMGHPPDDMEFYAIVMGSLPPSYDHFLHRCLGHVSHTCAKYLVDKGLILGIELNPDSHP</sequence>
<protein>
    <recommendedName>
        <fullName evidence="3">GAG-pre-integrase domain-containing protein</fullName>
    </recommendedName>
</protein>
<accession>A0A0D2MT98</accession>
<dbReference type="Pfam" id="PF14223">
    <property type="entry name" value="Retrotran_gag_2"/>
    <property type="match status" value="1"/>
</dbReference>
<evidence type="ECO:0008006" key="3">
    <source>
        <dbReference type="Google" id="ProtNLM"/>
    </source>
</evidence>
<dbReference type="Proteomes" id="UP000054270">
    <property type="component" value="Unassembled WGS sequence"/>
</dbReference>
<keyword evidence="2" id="KW-1185">Reference proteome</keyword>
<dbReference type="OrthoDB" id="3269759at2759"/>
<proteinExistence type="predicted"/>
<dbReference type="STRING" id="945553.A0A0D2MT98"/>
<evidence type="ECO:0000313" key="1">
    <source>
        <dbReference type="EMBL" id="KJA27258.1"/>
    </source>
</evidence>
<reference evidence="2" key="1">
    <citation type="submission" date="2014-04" db="EMBL/GenBank/DDBJ databases">
        <title>Evolutionary Origins and Diversification of the Mycorrhizal Mutualists.</title>
        <authorList>
            <consortium name="DOE Joint Genome Institute"/>
            <consortium name="Mycorrhizal Genomics Consortium"/>
            <person name="Kohler A."/>
            <person name="Kuo A."/>
            <person name="Nagy L.G."/>
            <person name="Floudas D."/>
            <person name="Copeland A."/>
            <person name="Barry K.W."/>
            <person name="Cichocki N."/>
            <person name="Veneault-Fourrey C."/>
            <person name="LaButti K."/>
            <person name="Lindquist E.A."/>
            <person name="Lipzen A."/>
            <person name="Lundell T."/>
            <person name="Morin E."/>
            <person name="Murat C."/>
            <person name="Riley R."/>
            <person name="Ohm R."/>
            <person name="Sun H."/>
            <person name="Tunlid A."/>
            <person name="Henrissat B."/>
            <person name="Grigoriev I.V."/>
            <person name="Hibbett D.S."/>
            <person name="Martin F."/>
        </authorList>
    </citation>
    <scope>NUCLEOTIDE SEQUENCE [LARGE SCALE GENOMIC DNA]</scope>
    <source>
        <strain evidence="2">FD-334 SS-4</strain>
    </source>
</reference>